<evidence type="ECO:0000256" key="1">
    <source>
        <dbReference type="SAM" id="MobiDB-lite"/>
    </source>
</evidence>
<protein>
    <recommendedName>
        <fullName evidence="5">DUF5671 domain-containing protein</fullName>
    </recommendedName>
</protein>
<organism evidence="3 4">
    <name type="scientific">Streptosporangium longisporum</name>
    <dbReference type="NCBI Taxonomy" id="46187"/>
    <lineage>
        <taxon>Bacteria</taxon>
        <taxon>Bacillati</taxon>
        <taxon>Actinomycetota</taxon>
        <taxon>Actinomycetes</taxon>
        <taxon>Streptosporangiales</taxon>
        <taxon>Streptosporangiaceae</taxon>
        <taxon>Streptosporangium</taxon>
    </lineage>
</organism>
<accession>A0ABP6L7V0</accession>
<keyword evidence="2" id="KW-0472">Membrane</keyword>
<evidence type="ECO:0000313" key="4">
    <source>
        <dbReference type="Proteomes" id="UP001499930"/>
    </source>
</evidence>
<evidence type="ECO:0000256" key="2">
    <source>
        <dbReference type="SAM" id="Phobius"/>
    </source>
</evidence>
<keyword evidence="4" id="KW-1185">Reference proteome</keyword>
<reference evidence="4" key="1">
    <citation type="journal article" date="2019" name="Int. J. Syst. Evol. Microbiol.">
        <title>The Global Catalogue of Microorganisms (GCM) 10K type strain sequencing project: providing services to taxonomists for standard genome sequencing and annotation.</title>
        <authorList>
            <consortium name="The Broad Institute Genomics Platform"/>
            <consortium name="The Broad Institute Genome Sequencing Center for Infectious Disease"/>
            <person name="Wu L."/>
            <person name="Ma J."/>
        </authorList>
    </citation>
    <scope>NUCLEOTIDE SEQUENCE [LARGE SCALE GENOMIC DNA]</scope>
    <source>
        <strain evidence="4">JCM 3106</strain>
    </source>
</reference>
<keyword evidence="2" id="KW-1133">Transmembrane helix</keyword>
<feature type="transmembrane region" description="Helical" evidence="2">
    <location>
        <begin position="109"/>
        <end position="130"/>
    </location>
</feature>
<proteinExistence type="predicted"/>
<feature type="transmembrane region" description="Helical" evidence="2">
    <location>
        <begin position="77"/>
        <end position="97"/>
    </location>
</feature>
<feature type="transmembrane region" description="Helical" evidence="2">
    <location>
        <begin position="142"/>
        <end position="164"/>
    </location>
</feature>
<feature type="transmembrane region" description="Helical" evidence="2">
    <location>
        <begin position="22"/>
        <end position="44"/>
    </location>
</feature>
<dbReference type="Proteomes" id="UP001499930">
    <property type="component" value="Unassembled WGS sequence"/>
</dbReference>
<dbReference type="EMBL" id="BAAAWD010000022">
    <property type="protein sequence ID" value="GAA3035195.1"/>
    <property type="molecule type" value="Genomic_DNA"/>
</dbReference>
<feature type="transmembrane region" description="Helical" evidence="2">
    <location>
        <begin position="243"/>
        <end position="266"/>
    </location>
</feature>
<keyword evidence="2" id="KW-0812">Transmembrane</keyword>
<evidence type="ECO:0008006" key="5">
    <source>
        <dbReference type="Google" id="ProtNLM"/>
    </source>
</evidence>
<sequence length="361" mass="39047">MTQAPESEPAAPLWESRTQERLWAVANVIAPTTAMTTLLFYFGYVATTARFGYFGVYLEMVDLSLQEMLLFGVEVAFPPLIVLAIVGLLIIAVHTALRYLQSSPDRDAITGWAGLFLVLAGLLALTRGVVGLWIRQVARTEAIATTPVSLTGGAVAISYGFWLLRVVGVRWARRRASSDVPPAAPSAPAIPAEEPAPPRTEKPTTPAEEPPPPRTEEPTTVPPDGDLAVWLESPAVTRISRYALAWVAVIVVASCFWTVSSFAAAYGKGRALDDVDSLGSRPEVVLYAKEALRDVPAGVAETVLTAAASEKEPYRFRYRGLRLLVESNARLFLVPAAWIPGSSRTLVIPYDNTVRIHLIAG</sequence>
<feature type="region of interest" description="Disordered" evidence="1">
    <location>
        <begin position="178"/>
        <end position="226"/>
    </location>
</feature>
<name>A0ABP6L7V0_9ACTN</name>
<evidence type="ECO:0000313" key="3">
    <source>
        <dbReference type="EMBL" id="GAA3035195.1"/>
    </source>
</evidence>
<comment type="caution">
    <text evidence="3">The sequence shown here is derived from an EMBL/GenBank/DDBJ whole genome shotgun (WGS) entry which is preliminary data.</text>
</comment>
<gene>
    <name evidence="3" type="ORF">GCM10017559_73440</name>
</gene>